<evidence type="ECO:0000313" key="9">
    <source>
        <dbReference type="EMBL" id="CAF0908370.1"/>
    </source>
</evidence>
<dbReference type="EMBL" id="CAJOAY010003002">
    <property type="protein sequence ID" value="CAF3995260.1"/>
    <property type="molecule type" value="Genomic_DNA"/>
</dbReference>
<evidence type="ECO:0000256" key="3">
    <source>
        <dbReference type="ARBA" id="ARBA00022679"/>
    </source>
</evidence>
<dbReference type="GO" id="GO:0010629">
    <property type="term" value="P:negative regulation of gene expression"/>
    <property type="evidence" value="ECO:0007669"/>
    <property type="project" value="TreeGrafter"/>
</dbReference>
<feature type="domain" description="PARP catalytic" evidence="7">
    <location>
        <begin position="101"/>
        <end position="152"/>
    </location>
</feature>
<dbReference type="InterPro" id="IPR043472">
    <property type="entry name" value="Macro_dom-like"/>
</dbReference>
<evidence type="ECO:0000256" key="1">
    <source>
        <dbReference type="ARBA" id="ARBA00004123"/>
    </source>
</evidence>
<dbReference type="GO" id="GO:0005634">
    <property type="term" value="C:nucleus"/>
    <property type="evidence" value="ECO:0007669"/>
    <property type="project" value="UniProtKB-SubCell"/>
</dbReference>
<evidence type="ECO:0000259" key="7">
    <source>
        <dbReference type="Pfam" id="PF00644"/>
    </source>
</evidence>
<gene>
    <name evidence="10" type="ORF">OKA104_LOCUS29455</name>
    <name evidence="9" type="ORF">VCS650_LOCUS9700</name>
</gene>
<dbReference type="GO" id="GO:0003714">
    <property type="term" value="F:transcription corepressor activity"/>
    <property type="evidence" value="ECO:0007669"/>
    <property type="project" value="TreeGrafter"/>
</dbReference>
<dbReference type="PANTHER" id="PTHR14453:SF67">
    <property type="entry name" value="POLY [ADP-RIBOSE] POLYMERASE"/>
    <property type="match status" value="1"/>
</dbReference>
<dbReference type="GO" id="GO:0003950">
    <property type="term" value="F:NAD+ poly-ADP-ribosyltransferase activity"/>
    <property type="evidence" value="ECO:0007669"/>
    <property type="project" value="InterPro"/>
</dbReference>
<evidence type="ECO:0000256" key="2">
    <source>
        <dbReference type="ARBA" id="ARBA00022676"/>
    </source>
</evidence>
<name>A0A819NB80_9BILA</name>
<comment type="caution">
    <text evidence="10">The sequence shown here is derived from an EMBL/GenBank/DDBJ whole genome shotgun (WGS) entry which is preliminary data.</text>
</comment>
<dbReference type="PANTHER" id="PTHR14453">
    <property type="entry name" value="PARP/ZINC FINGER CCCH TYPE DOMAIN CONTAINING PROTEIN"/>
    <property type="match status" value="1"/>
</dbReference>
<accession>A0A819NB80</accession>
<evidence type="ECO:0008006" key="12">
    <source>
        <dbReference type="Google" id="ProtNLM"/>
    </source>
</evidence>
<dbReference type="InterPro" id="IPR012317">
    <property type="entry name" value="Poly(ADP-ribose)pol_cat_dom"/>
</dbReference>
<keyword evidence="5" id="KW-0539">Nucleus</keyword>
<dbReference type="SUPFAM" id="SSF52949">
    <property type="entry name" value="Macro domain-like"/>
    <property type="match status" value="1"/>
</dbReference>
<dbReference type="EMBL" id="CAJNON010000068">
    <property type="protein sequence ID" value="CAF0908370.1"/>
    <property type="molecule type" value="Genomic_DNA"/>
</dbReference>
<keyword evidence="2" id="KW-0328">Glycosyltransferase</keyword>
<dbReference type="Proteomes" id="UP000663891">
    <property type="component" value="Unassembled WGS sequence"/>
</dbReference>
<evidence type="ECO:0000256" key="5">
    <source>
        <dbReference type="ARBA" id="ARBA00023242"/>
    </source>
</evidence>
<feature type="signal peptide" evidence="6">
    <location>
        <begin position="1"/>
        <end position="17"/>
    </location>
</feature>
<feature type="domain" description="Macro" evidence="8">
    <location>
        <begin position="28"/>
        <end position="71"/>
    </location>
</feature>
<evidence type="ECO:0000256" key="4">
    <source>
        <dbReference type="ARBA" id="ARBA00023027"/>
    </source>
</evidence>
<evidence type="ECO:0000313" key="10">
    <source>
        <dbReference type="EMBL" id="CAF3995260.1"/>
    </source>
</evidence>
<dbReference type="Pfam" id="PF00644">
    <property type="entry name" value="PARP"/>
    <property type="match status" value="1"/>
</dbReference>
<reference evidence="10" key="1">
    <citation type="submission" date="2021-02" db="EMBL/GenBank/DDBJ databases">
        <authorList>
            <person name="Nowell W R."/>
        </authorList>
    </citation>
    <scope>NUCLEOTIDE SEQUENCE</scope>
</reference>
<dbReference type="GO" id="GO:0005737">
    <property type="term" value="C:cytoplasm"/>
    <property type="evidence" value="ECO:0007669"/>
    <property type="project" value="TreeGrafter"/>
</dbReference>
<feature type="chain" id="PRO_5035693292" description="Poly [ADP-ribose] polymerase" evidence="6">
    <location>
        <begin position="18"/>
        <end position="187"/>
    </location>
</feature>
<dbReference type="Proteomes" id="UP000663881">
    <property type="component" value="Unassembled WGS sequence"/>
</dbReference>
<dbReference type="Pfam" id="PF01661">
    <property type="entry name" value="Macro"/>
    <property type="match status" value="1"/>
</dbReference>
<evidence type="ECO:0000256" key="6">
    <source>
        <dbReference type="SAM" id="SignalP"/>
    </source>
</evidence>
<proteinExistence type="predicted"/>
<dbReference type="InterPro" id="IPR052056">
    <property type="entry name" value="Mono-ARTD/PARP"/>
</dbReference>
<keyword evidence="3" id="KW-0808">Transferase</keyword>
<dbReference type="OrthoDB" id="6363220at2759"/>
<comment type="subcellular location">
    <subcellularLocation>
        <location evidence="1">Nucleus</location>
    </subcellularLocation>
</comment>
<dbReference type="SUPFAM" id="SSF56399">
    <property type="entry name" value="ADP-ribosylation"/>
    <property type="match status" value="1"/>
</dbReference>
<evidence type="ECO:0000313" key="11">
    <source>
        <dbReference type="Proteomes" id="UP000663881"/>
    </source>
</evidence>
<keyword evidence="4" id="KW-0520">NAD</keyword>
<sequence>MKIRFLTFFFTWEQVLFLPWTPCQQSVLTEGAIEVFISTVIAYVLDQNYKSVAFPAIGCGQFGWNTDFIAETMINHVKTEQYPVHITFTIHPMLHHVFNAFQNANRTNYGYGVYFSSKANYSHSFAVPNNRGELCMFFARVLIGSSTLGNKNMKVCPTDFHTTTDGEHIYVTYHDTQAYGQYLIYYQ</sequence>
<dbReference type="AlphaFoldDB" id="A0A819NB80"/>
<protein>
    <recommendedName>
        <fullName evidence="12">Poly [ADP-ribose] polymerase</fullName>
    </recommendedName>
</protein>
<evidence type="ECO:0000259" key="8">
    <source>
        <dbReference type="Pfam" id="PF01661"/>
    </source>
</evidence>
<keyword evidence="6" id="KW-0732">Signal</keyword>
<dbReference type="InterPro" id="IPR002589">
    <property type="entry name" value="Macro_dom"/>
</dbReference>
<organism evidence="10 11">
    <name type="scientific">Adineta steineri</name>
    <dbReference type="NCBI Taxonomy" id="433720"/>
    <lineage>
        <taxon>Eukaryota</taxon>
        <taxon>Metazoa</taxon>
        <taxon>Spiralia</taxon>
        <taxon>Gnathifera</taxon>
        <taxon>Rotifera</taxon>
        <taxon>Eurotatoria</taxon>
        <taxon>Bdelloidea</taxon>
        <taxon>Adinetida</taxon>
        <taxon>Adinetidae</taxon>
        <taxon>Adineta</taxon>
    </lineage>
</organism>
<dbReference type="Gene3D" id="3.90.228.10">
    <property type="match status" value="1"/>
</dbReference>